<dbReference type="InterPro" id="IPR004360">
    <property type="entry name" value="Glyas_Fos-R_dOase_dom"/>
</dbReference>
<sequence>MAITLSPYLNFRDQAEAAVTFYHSVTGGDLTMSRYSEFGVSDDPAEGDKIMHAQLILPSGLILMAADVPNRMEHARGVNDASVALFGDDEEELTRLYEGLSEGGTIGEPLAKAPWGDSFGSFTDRFGVDWLVNISPASRD</sequence>
<accession>A0A1X9LHU7</accession>
<dbReference type="InterPro" id="IPR028973">
    <property type="entry name" value="PhnB-like"/>
</dbReference>
<dbReference type="PANTHER" id="PTHR33990">
    <property type="entry name" value="PROTEIN YJDN-RELATED"/>
    <property type="match status" value="1"/>
</dbReference>
<protein>
    <submittedName>
        <fullName evidence="1">Uncharacterized protein</fullName>
    </submittedName>
</protein>
<dbReference type="Pfam" id="PF00903">
    <property type="entry name" value="Glyoxalase"/>
    <property type="match status" value="1"/>
</dbReference>
<evidence type="ECO:0000313" key="2">
    <source>
        <dbReference type="Proteomes" id="UP000192775"/>
    </source>
</evidence>
<dbReference type="Gene3D" id="3.10.180.10">
    <property type="entry name" value="2,3-Dihydroxybiphenyl 1,2-Dioxygenase, domain 1"/>
    <property type="match status" value="1"/>
</dbReference>
<dbReference type="CDD" id="cd06588">
    <property type="entry name" value="PhnB_like"/>
    <property type="match status" value="1"/>
</dbReference>
<dbReference type="EMBL" id="CP020715">
    <property type="protein sequence ID" value="ARJ04754.1"/>
    <property type="molecule type" value="Genomic_DNA"/>
</dbReference>
<name>A0A1X9LHU7_9MICO</name>
<dbReference type="SUPFAM" id="SSF54593">
    <property type="entry name" value="Glyoxalase/Bleomycin resistance protein/Dihydroxybiphenyl dioxygenase"/>
    <property type="match status" value="1"/>
</dbReference>
<organism evidence="1 2">
    <name type="scientific">Cnuibacter physcomitrellae</name>
    <dbReference type="NCBI Taxonomy" id="1619308"/>
    <lineage>
        <taxon>Bacteria</taxon>
        <taxon>Bacillati</taxon>
        <taxon>Actinomycetota</taxon>
        <taxon>Actinomycetes</taxon>
        <taxon>Micrococcales</taxon>
        <taxon>Microbacteriaceae</taxon>
        <taxon>Cnuibacter</taxon>
    </lineage>
</organism>
<evidence type="ECO:0000313" key="1">
    <source>
        <dbReference type="EMBL" id="ARJ04754.1"/>
    </source>
</evidence>
<dbReference type="STRING" id="1619308.B5808_05610"/>
<keyword evidence="2" id="KW-1185">Reference proteome</keyword>
<dbReference type="InterPro" id="IPR029068">
    <property type="entry name" value="Glyas_Bleomycin-R_OHBP_Dase"/>
</dbReference>
<dbReference type="PANTHER" id="PTHR33990:SF1">
    <property type="entry name" value="PROTEIN YJDN"/>
    <property type="match status" value="1"/>
</dbReference>
<dbReference type="AlphaFoldDB" id="A0A1X9LHU7"/>
<dbReference type="KEGG" id="cphy:B5808_05610"/>
<reference evidence="1 2" key="1">
    <citation type="submission" date="2017-04" db="EMBL/GenBank/DDBJ databases">
        <authorList>
            <person name="Afonso C.L."/>
            <person name="Miller P.J."/>
            <person name="Scott M.A."/>
            <person name="Spackman E."/>
            <person name="Goraichik I."/>
            <person name="Dimitrov K.M."/>
            <person name="Suarez D.L."/>
            <person name="Swayne D.E."/>
        </authorList>
    </citation>
    <scope>NUCLEOTIDE SEQUENCE [LARGE SCALE GENOMIC DNA]</scope>
    <source>
        <strain evidence="2">XA(T)</strain>
    </source>
</reference>
<proteinExistence type="predicted"/>
<dbReference type="RefSeq" id="WP_085018892.1">
    <property type="nucleotide sequence ID" value="NZ_BMHD01000002.1"/>
</dbReference>
<gene>
    <name evidence="1" type="ORF">B5808_05610</name>
</gene>
<dbReference type="Proteomes" id="UP000192775">
    <property type="component" value="Chromosome"/>
</dbReference>